<evidence type="ECO:0000259" key="13">
    <source>
        <dbReference type="PROSITE" id="PS50071"/>
    </source>
</evidence>
<evidence type="ECO:0000256" key="12">
    <source>
        <dbReference type="SAM" id="MobiDB-lite"/>
    </source>
</evidence>
<comment type="subunit">
    <text evidence="1">Interacts with CRX.</text>
</comment>
<evidence type="ECO:0000256" key="11">
    <source>
        <dbReference type="RuleBase" id="RU000682"/>
    </source>
</evidence>
<keyword evidence="5 10" id="KW-0371">Homeobox</keyword>
<dbReference type="PANTHER" id="PTHR46271">
    <property type="entry name" value="HOMEOBOX PROTEIN, PUTATIVE-RELATED"/>
    <property type="match status" value="1"/>
</dbReference>
<dbReference type="GO" id="GO:0003677">
    <property type="term" value="F:DNA binding"/>
    <property type="evidence" value="ECO:0007669"/>
    <property type="project" value="UniProtKB-KW"/>
</dbReference>
<evidence type="ECO:0000256" key="1">
    <source>
        <dbReference type="ARBA" id="ARBA00011785"/>
    </source>
</evidence>
<evidence type="ECO:0000256" key="4">
    <source>
        <dbReference type="ARBA" id="ARBA00023125"/>
    </source>
</evidence>
<evidence type="ECO:0000256" key="6">
    <source>
        <dbReference type="ARBA" id="ARBA00023163"/>
    </source>
</evidence>
<feature type="domain" description="Homeobox" evidence="13">
    <location>
        <begin position="166"/>
        <end position="226"/>
    </location>
</feature>
<evidence type="ECO:0000256" key="7">
    <source>
        <dbReference type="ARBA" id="ARBA00023242"/>
    </source>
</evidence>
<reference evidence="15" key="1">
    <citation type="submission" date="2025-08" db="UniProtKB">
        <authorList>
            <consortium name="RefSeq"/>
        </authorList>
    </citation>
    <scope>IDENTIFICATION</scope>
</reference>
<feature type="DNA-binding region" description="Homeobox" evidence="10">
    <location>
        <begin position="168"/>
        <end position="227"/>
    </location>
</feature>
<dbReference type="SUPFAM" id="SSF46689">
    <property type="entry name" value="Homeodomain-like"/>
    <property type="match status" value="1"/>
</dbReference>
<organism evidence="14 15">
    <name type="scientific">Vicugna pacos</name>
    <name type="common">Alpaca</name>
    <name type="synonym">Lama pacos</name>
    <dbReference type="NCBI Taxonomy" id="30538"/>
    <lineage>
        <taxon>Eukaryota</taxon>
        <taxon>Metazoa</taxon>
        <taxon>Chordata</taxon>
        <taxon>Craniata</taxon>
        <taxon>Vertebrata</taxon>
        <taxon>Euteleostomi</taxon>
        <taxon>Mammalia</taxon>
        <taxon>Eutheria</taxon>
        <taxon>Laurasiatheria</taxon>
        <taxon>Artiodactyla</taxon>
        <taxon>Tylopoda</taxon>
        <taxon>Camelidae</taxon>
        <taxon>Vicugna</taxon>
    </lineage>
</organism>
<keyword evidence="14" id="KW-1185">Reference proteome</keyword>
<evidence type="ECO:0000256" key="5">
    <source>
        <dbReference type="ARBA" id="ARBA00023155"/>
    </source>
</evidence>
<gene>
    <name evidence="15" type="primary">RAX2</name>
</gene>
<keyword evidence="7 10" id="KW-0539">Nucleus</keyword>
<feature type="region of interest" description="Disordered" evidence="12">
    <location>
        <begin position="146"/>
        <end position="171"/>
    </location>
</feature>
<accession>A0ABM5C5Y6</accession>
<sequence>MPAPRFGSALFTAVNSTWDMVSSLKCLLSDSKVNFCSCPKTQLKCPKLLALHNVQGSQLELPSSLGTSVSPTPADSCESKRAFFSPQMIKNSHSGRSLSTHCLPVTVQCSFISSLSPCESPMEQVLLFYPMGPARWGRGGTMFLSPGEGPAAEGGGPGPGEETPKKKHRRNRTTFTTYQLHQLERAFEASHYPDVYSREELAAKVHLPEVRVQVWFQNRRAKWRRQERLESGSGTVAAPRLPEAPALPFARSPAMPLPLEPWLGPAPPAVPGLPCLLGPGPGLQGSFGPHAFGPAFTDSFTLEEASLRLLAKEHAQALDRAWPSA</sequence>
<evidence type="ECO:0000256" key="3">
    <source>
        <dbReference type="ARBA" id="ARBA00023015"/>
    </source>
</evidence>
<proteinExistence type="predicted"/>
<evidence type="ECO:0000256" key="8">
    <source>
        <dbReference type="ARBA" id="ARBA00025251"/>
    </source>
</evidence>
<dbReference type="InterPro" id="IPR001356">
    <property type="entry name" value="HD"/>
</dbReference>
<dbReference type="CDD" id="cd00086">
    <property type="entry name" value="homeodomain"/>
    <property type="match status" value="1"/>
</dbReference>
<dbReference type="Proteomes" id="UP001652581">
    <property type="component" value="Chromosome 22"/>
</dbReference>
<evidence type="ECO:0000313" key="14">
    <source>
        <dbReference type="Proteomes" id="UP001652581"/>
    </source>
</evidence>
<evidence type="ECO:0000256" key="9">
    <source>
        <dbReference type="ARBA" id="ARBA00033377"/>
    </source>
</evidence>
<name>A0ABM5C5Y6_VICPA</name>
<dbReference type="InterPro" id="IPR017970">
    <property type="entry name" value="Homeobox_CS"/>
</dbReference>
<dbReference type="PROSITE" id="PS00027">
    <property type="entry name" value="HOMEOBOX_1"/>
    <property type="match status" value="1"/>
</dbReference>
<evidence type="ECO:0000256" key="2">
    <source>
        <dbReference type="ARBA" id="ARBA00019389"/>
    </source>
</evidence>
<dbReference type="InterPro" id="IPR043562">
    <property type="entry name" value="RAX/RAX2"/>
</dbReference>
<dbReference type="Gene3D" id="1.10.10.60">
    <property type="entry name" value="Homeodomain-like"/>
    <property type="match status" value="1"/>
</dbReference>
<evidence type="ECO:0000313" key="15">
    <source>
        <dbReference type="RefSeq" id="XP_072804069.1"/>
    </source>
</evidence>
<dbReference type="RefSeq" id="XP_072804069.1">
    <property type="nucleotide sequence ID" value="XM_072947968.1"/>
</dbReference>
<dbReference type="PROSITE" id="PS50071">
    <property type="entry name" value="HOMEOBOX_2"/>
    <property type="match status" value="1"/>
</dbReference>
<protein>
    <recommendedName>
        <fullName evidence="2">Retina and anterior neural fold homeobox protein 2</fullName>
    </recommendedName>
    <alternativeName>
        <fullName evidence="9">Retina and anterior neural fold homeobox-like protein 1</fullName>
    </alternativeName>
</protein>
<evidence type="ECO:0000256" key="10">
    <source>
        <dbReference type="PROSITE-ProRule" id="PRU00108"/>
    </source>
</evidence>
<dbReference type="GeneID" id="102535656"/>
<dbReference type="PANTHER" id="PTHR46271:SF2">
    <property type="entry name" value="RETINA AND ANTERIOR NEURAL FOLD HOMEOBOX PROTEIN 2"/>
    <property type="match status" value="1"/>
</dbReference>
<keyword evidence="6" id="KW-0804">Transcription</keyword>
<comment type="function">
    <text evidence="8">May be involved in modulating the expression of photoreceptor specific genes. Binds to the Ret-1 and Bat-1 element within the rhodopsin promoter.</text>
</comment>
<dbReference type="Pfam" id="PF00046">
    <property type="entry name" value="Homeodomain"/>
    <property type="match status" value="1"/>
</dbReference>
<comment type="subcellular location">
    <subcellularLocation>
        <location evidence="10 11">Nucleus</location>
    </subcellularLocation>
</comment>
<keyword evidence="4 10" id="KW-0238">DNA-binding</keyword>
<dbReference type="InterPro" id="IPR009057">
    <property type="entry name" value="Homeodomain-like_sf"/>
</dbReference>
<dbReference type="SMART" id="SM00389">
    <property type="entry name" value="HOX"/>
    <property type="match status" value="1"/>
</dbReference>
<keyword evidence="3" id="KW-0805">Transcription regulation</keyword>